<dbReference type="OrthoDB" id="9804647at2"/>
<evidence type="ECO:0000256" key="1">
    <source>
        <dbReference type="ARBA" id="ARBA00004496"/>
    </source>
</evidence>
<comment type="pathway">
    <text evidence="2 12">Aminoacyl-tRNA biosynthesis; selenocysteinyl-tRNA(Sec) biosynthesis; L-seryl-tRNA(Sec) from L-serine and tRNA(Sec): step 1/1.</text>
</comment>
<evidence type="ECO:0000259" key="16">
    <source>
        <dbReference type="PROSITE" id="PS50862"/>
    </source>
</evidence>
<evidence type="ECO:0000256" key="4">
    <source>
        <dbReference type="ARBA" id="ARBA00022490"/>
    </source>
</evidence>
<dbReference type="Pfam" id="PF02403">
    <property type="entry name" value="Seryl_tRNA_N"/>
    <property type="match status" value="1"/>
</dbReference>
<name>A0A1C0ZY69_9BACL</name>
<feature type="binding site" evidence="12 14">
    <location>
        <begin position="349"/>
        <end position="352"/>
    </location>
    <ligand>
        <name>ATP</name>
        <dbReference type="ChEBI" id="CHEBI:30616"/>
    </ligand>
</feature>
<dbReference type="InterPro" id="IPR015866">
    <property type="entry name" value="Ser-tRNA-synth_1_N"/>
</dbReference>
<feature type="binding site" evidence="12 13">
    <location>
        <position position="285"/>
    </location>
    <ligand>
        <name>L-serine</name>
        <dbReference type="ChEBI" id="CHEBI:33384"/>
    </ligand>
</feature>
<dbReference type="AlphaFoldDB" id="A0A1C0ZY69"/>
<dbReference type="CDD" id="cd00770">
    <property type="entry name" value="SerRS_core"/>
    <property type="match status" value="1"/>
</dbReference>
<evidence type="ECO:0000313" key="18">
    <source>
        <dbReference type="Proteomes" id="UP000093309"/>
    </source>
</evidence>
<comment type="caution">
    <text evidence="17">The sequence shown here is derived from an EMBL/GenBank/DDBJ whole genome shotgun (WGS) entry which is preliminary data.</text>
</comment>
<dbReference type="Proteomes" id="UP000093309">
    <property type="component" value="Unassembled WGS sequence"/>
</dbReference>
<keyword evidence="8 12" id="KW-0648">Protein biosynthesis</keyword>
<evidence type="ECO:0000256" key="2">
    <source>
        <dbReference type="ARBA" id="ARBA00005045"/>
    </source>
</evidence>
<proteinExistence type="inferred from homology"/>
<dbReference type="SUPFAM" id="SSF55681">
    <property type="entry name" value="Class II aaRS and biotin synthetases"/>
    <property type="match status" value="1"/>
</dbReference>
<dbReference type="InterPro" id="IPR006195">
    <property type="entry name" value="aa-tRNA-synth_II"/>
</dbReference>
<dbReference type="HAMAP" id="MF_00176">
    <property type="entry name" value="Ser_tRNA_synth_type1"/>
    <property type="match status" value="1"/>
</dbReference>
<comment type="domain">
    <text evidence="12">Consists of two distinct domains, a catalytic core and a N-terminal extension that is involved in tRNA binding.</text>
</comment>
<dbReference type="InterPro" id="IPR045864">
    <property type="entry name" value="aa-tRNA-synth_II/BPL/LPL"/>
</dbReference>
<feature type="binding site" evidence="13">
    <location>
        <position position="262"/>
    </location>
    <ligand>
        <name>L-serine</name>
        <dbReference type="ChEBI" id="CHEBI:33384"/>
    </ligand>
</feature>
<dbReference type="InterPro" id="IPR002314">
    <property type="entry name" value="aa-tRNA-synt_IIb"/>
</dbReference>
<dbReference type="GO" id="GO:0006434">
    <property type="term" value="P:seryl-tRNA aminoacylation"/>
    <property type="evidence" value="ECO:0007669"/>
    <property type="project" value="UniProtKB-UniRule"/>
</dbReference>
<evidence type="ECO:0000256" key="15">
    <source>
        <dbReference type="SAM" id="Coils"/>
    </source>
</evidence>
<dbReference type="UniPathway" id="UPA00906">
    <property type="reaction ID" value="UER00895"/>
</dbReference>
<dbReference type="InterPro" id="IPR002317">
    <property type="entry name" value="Ser-tRNA-ligase_type_1"/>
</dbReference>
<comment type="subunit">
    <text evidence="12">Homodimer. The tRNA molecule binds across the dimer.</text>
</comment>
<dbReference type="SUPFAM" id="SSF46589">
    <property type="entry name" value="tRNA-binding arm"/>
    <property type="match status" value="1"/>
</dbReference>
<keyword evidence="7 12" id="KW-0067">ATP-binding</keyword>
<keyword evidence="5 12" id="KW-0436">Ligase</keyword>
<dbReference type="Gene3D" id="3.30.930.10">
    <property type="entry name" value="Bira Bifunctional Protein, Domain 2"/>
    <property type="match status" value="1"/>
</dbReference>
<feature type="binding site" evidence="12">
    <location>
        <begin position="231"/>
        <end position="233"/>
    </location>
    <ligand>
        <name>L-serine</name>
        <dbReference type="ChEBI" id="CHEBI:33384"/>
    </ligand>
</feature>
<dbReference type="GO" id="GO:0005737">
    <property type="term" value="C:cytoplasm"/>
    <property type="evidence" value="ECO:0007669"/>
    <property type="project" value="UniProtKB-SubCell"/>
</dbReference>
<feature type="binding site" evidence="13">
    <location>
        <position position="383"/>
    </location>
    <ligand>
        <name>L-serine</name>
        <dbReference type="ChEBI" id="CHEBI:33384"/>
    </ligand>
</feature>
<comment type="similarity">
    <text evidence="3 12">Belongs to the class-II aminoacyl-tRNA synthetase family. Type-1 seryl-tRNA synthetase subfamily.</text>
</comment>
<dbReference type="NCBIfam" id="TIGR00414">
    <property type="entry name" value="serS"/>
    <property type="match status" value="1"/>
</dbReference>
<keyword evidence="18" id="KW-1185">Reference proteome</keyword>
<comment type="catalytic activity">
    <reaction evidence="10 12">
        <text>tRNA(Sec) + L-serine + ATP = L-seryl-tRNA(Sec) + AMP + diphosphate + H(+)</text>
        <dbReference type="Rhea" id="RHEA:42580"/>
        <dbReference type="Rhea" id="RHEA-COMP:9742"/>
        <dbReference type="Rhea" id="RHEA-COMP:10128"/>
        <dbReference type="ChEBI" id="CHEBI:15378"/>
        <dbReference type="ChEBI" id="CHEBI:30616"/>
        <dbReference type="ChEBI" id="CHEBI:33019"/>
        <dbReference type="ChEBI" id="CHEBI:33384"/>
        <dbReference type="ChEBI" id="CHEBI:78442"/>
        <dbReference type="ChEBI" id="CHEBI:78533"/>
        <dbReference type="ChEBI" id="CHEBI:456215"/>
        <dbReference type="EC" id="6.1.1.11"/>
    </reaction>
</comment>
<dbReference type="STRING" id="512399.A8709_20150"/>
<evidence type="ECO:0000256" key="10">
    <source>
        <dbReference type="ARBA" id="ARBA00047929"/>
    </source>
</evidence>
<dbReference type="GO" id="GO:0005524">
    <property type="term" value="F:ATP binding"/>
    <property type="evidence" value="ECO:0007669"/>
    <property type="project" value="UniProtKB-UniRule"/>
</dbReference>
<evidence type="ECO:0000256" key="7">
    <source>
        <dbReference type="ARBA" id="ARBA00022840"/>
    </source>
</evidence>
<dbReference type="RefSeq" id="WP_065854413.1">
    <property type="nucleotide sequence ID" value="NZ_LYPC01000025.1"/>
</dbReference>
<comment type="subcellular location">
    <subcellularLocation>
        <location evidence="1 12">Cytoplasm</location>
    </subcellularLocation>
</comment>
<evidence type="ECO:0000256" key="11">
    <source>
        <dbReference type="ARBA" id="ARBA00048823"/>
    </source>
</evidence>
<evidence type="ECO:0000256" key="3">
    <source>
        <dbReference type="ARBA" id="ARBA00010728"/>
    </source>
</evidence>
<dbReference type="GO" id="GO:0016740">
    <property type="term" value="F:transferase activity"/>
    <property type="evidence" value="ECO:0007669"/>
    <property type="project" value="UniProtKB-ARBA"/>
</dbReference>
<dbReference type="InterPro" id="IPR010978">
    <property type="entry name" value="tRNA-bd_arm"/>
</dbReference>
<evidence type="ECO:0000313" key="17">
    <source>
        <dbReference type="EMBL" id="OCT13069.1"/>
    </source>
</evidence>
<dbReference type="EC" id="6.1.1.11" evidence="12"/>
<keyword evidence="6 12" id="KW-0547">Nucleotide-binding</keyword>
<dbReference type="PRINTS" id="PR00981">
    <property type="entry name" value="TRNASYNTHSER"/>
</dbReference>
<evidence type="ECO:0000256" key="12">
    <source>
        <dbReference type="HAMAP-Rule" id="MF_00176"/>
    </source>
</evidence>
<feature type="binding site" evidence="12 14">
    <location>
        <begin position="262"/>
        <end position="264"/>
    </location>
    <ligand>
        <name>ATP</name>
        <dbReference type="ChEBI" id="CHEBI:30616"/>
    </ligand>
</feature>
<organism evidence="17 18">
    <name type="scientific">Paenibacillus pectinilyticus</name>
    <dbReference type="NCBI Taxonomy" id="512399"/>
    <lineage>
        <taxon>Bacteria</taxon>
        <taxon>Bacillati</taxon>
        <taxon>Bacillota</taxon>
        <taxon>Bacilli</taxon>
        <taxon>Bacillales</taxon>
        <taxon>Paenibacillaceae</taxon>
        <taxon>Paenibacillus</taxon>
    </lineage>
</organism>
<dbReference type="PIRSF" id="PIRSF001529">
    <property type="entry name" value="Ser-tRNA-synth_IIa"/>
    <property type="match status" value="1"/>
</dbReference>
<feature type="binding site" evidence="12">
    <location>
        <position position="385"/>
    </location>
    <ligand>
        <name>L-serine</name>
        <dbReference type="ChEBI" id="CHEBI:33384"/>
    </ligand>
</feature>
<feature type="binding site" evidence="13">
    <location>
        <position position="231"/>
    </location>
    <ligand>
        <name>L-serine</name>
        <dbReference type="ChEBI" id="CHEBI:33384"/>
    </ligand>
</feature>
<dbReference type="Gene3D" id="1.10.287.40">
    <property type="entry name" value="Serine-tRNA synthetase, tRNA binding domain"/>
    <property type="match status" value="1"/>
</dbReference>
<reference evidence="18" key="1">
    <citation type="submission" date="2016-05" db="EMBL/GenBank/DDBJ databases">
        <title>Paenibacillus oryzae. sp. nov., isolated from the rice root.</title>
        <authorList>
            <person name="Zhang J."/>
            <person name="Zhang X."/>
        </authorList>
    </citation>
    <scope>NUCLEOTIDE SEQUENCE [LARGE SCALE GENOMIC DNA]</scope>
    <source>
        <strain evidence="18">KCTC13222</strain>
    </source>
</reference>
<dbReference type="EMBL" id="LYPC01000025">
    <property type="protein sequence ID" value="OCT13069.1"/>
    <property type="molecule type" value="Genomic_DNA"/>
</dbReference>
<sequence>MFDVKLLRSDLAAVQAAMQNRGKQIEELNGFTALDVKRRELLQETEQLKNRRNTVSQEVAGRKRSGENADELIQEMKVVGDRIKELDDEIRVLDESLQQVLLSIPNMPHASVPVGRTEEENVELRRIGEIPSFDFEVKPHWEVAQELGILDFEAAAKVTGSRFVFYKGLGARLERALINFMMDLHSDEHGYEEMLPPYIVNRDSLTGTGQLPKFEEDVFKIENSEYFLIPTAEVPVTNYHREDILTNEQLPVNFVAFSACFRSEAGSAGRDTRGLIRQHQFNKIELVKLVKPEDSYEELEKLTGHAERVLQLLKLPYRVLSLCTGDIGFTSAKTYDLEVWLPNSGAYREISSCSNFEDFQARRANIRFRRDAKAKPEFVHTLNGSGLALGRTVAAILENYQQADGSIVVPDVLVPYMNNVKVITKK</sequence>
<evidence type="ECO:0000256" key="13">
    <source>
        <dbReference type="PIRSR" id="PIRSR001529-1"/>
    </source>
</evidence>
<keyword evidence="4 12" id="KW-0963">Cytoplasm</keyword>
<feature type="domain" description="Aminoacyl-transfer RNA synthetases class-II family profile" evidence="16">
    <location>
        <begin position="172"/>
        <end position="410"/>
    </location>
</feature>
<accession>A0A1C0ZY69</accession>
<evidence type="ECO:0000256" key="6">
    <source>
        <dbReference type="ARBA" id="ARBA00022741"/>
    </source>
</evidence>
<dbReference type="InterPro" id="IPR033729">
    <property type="entry name" value="SerRS_core"/>
</dbReference>
<comment type="caution">
    <text evidence="12">Lacks conserved residue(s) required for the propagation of feature annotation.</text>
</comment>
<dbReference type="PROSITE" id="PS50862">
    <property type="entry name" value="AA_TRNA_LIGASE_II"/>
    <property type="match status" value="1"/>
</dbReference>
<dbReference type="InterPro" id="IPR042103">
    <property type="entry name" value="SerRS_1_N_sf"/>
</dbReference>
<keyword evidence="9 12" id="KW-0030">Aminoacyl-tRNA synthetase</keyword>
<evidence type="ECO:0000256" key="14">
    <source>
        <dbReference type="PIRSR" id="PIRSR001529-2"/>
    </source>
</evidence>
<evidence type="ECO:0000256" key="9">
    <source>
        <dbReference type="ARBA" id="ARBA00023146"/>
    </source>
</evidence>
<comment type="function">
    <text evidence="12">Catalyzes the attachment of serine to tRNA(Ser). Is also able to aminoacylate tRNA(Sec) with serine, to form the misacylated tRNA L-seryl-tRNA(Sec), which will be further converted into selenocysteinyl-tRNA(Sec).</text>
</comment>
<protein>
    <recommendedName>
        <fullName evidence="12">Serine--tRNA ligase</fullName>
        <ecNumber evidence="12">6.1.1.11</ecNumber>
    </recommendedName>
    <alternativeName>
        <fullName evidence="12">Seryl-tRNA synthetase</fullName>
        <shortName evidence="12">SerRS</shortName>
    </alternativeName>
    <alternativeName>
        <fullName evidence="12">Seryl-tRNA(Ser/Sec) synthetase</fullName>
    </alternativeName>
</protein>
<evidence type="ECO:0000256" key="5">
    <source>
        <dbReference type="ARBA" id="ARBA00022598"/>
    </source>
</evidence>
<evidence type="ECO:0000256" key="8">
    <source>
        <dbReference type="ARBA" id="ARBA00022917"/>
    </source>
</evidence>
<feature type="coiled-coil region" evidence="15">
    <location>
        <begin position="38"/>
        <end position="89"/>
    </location>
</feature>
<dbReference type="PANTHER" id="PTHR43697">
    <property type="entry name" value="SERYL-TRNA SYNTHETASE"/>
    <property type="match status" value="1"/>
</dbReference>
<dbReference type="PANTHER" id="PTHR43697:SF1">
    <property type="entry name" value="SERINE--TRNA LIGASE"/>
    <property type="match status" value="1"/>
</dbReference>
<dbReference type="GO" id="GO:0016260">
    <property type="term" value="P:selenocysteine biosynthetic process"/>
    <property type="evidence" value="ECO:0007669"/>
    <property type="project" value="UniProtKB-UniRule"/>
</dbReference>
<dbReference type="GO" id="GO:0140096">
    <property type="term" value="F:catalytic activity, acting on a protein"/>
    <property type="evidence" value="ECO:0007669"/>
    <property type="project" value="UniProtKB-ARBA"/>
</dbReference>
<keyword evidence="15" id="KW-0175">Coiled coil</keyword>
<dbReference type="Pfam" id="PF00587">
    <property type="entry name" value="tRNA-synt_2b"/>
    <property type="match status" value="1"/>
</dbReference>
<gene>
    <name evidence="12" type="primary">serS</name>
    <name evidence="17" type="ORF">A8709_20150</name>
</gene>
<comment type="catalytic activity">
    <reaction evidence="11 12">
        <text>tRNA(Ser) + L-serine + ATP = L-seryl-tRNA(Ser) + AMP + diphosphate + H(+)</text>
        <dbReference type="Rhea" id="RHEA:12292"/>
        <dbReference type="Rhea" id="RHEA-COMP:9669"/>
        <dbReference type="Rhea" id="RHEA-COMP:9703"/>
        <dbReference type="ChEBI" id="CHEBI:15378"/>
        <dbReference type="ChEBI" id="CHEBI:30616"/>
        <dbReference type="ChEBI" id="CHEBI:33019"/>
        <dbReference type="ChEBI" id="CHEBI:33384"/>
        <dbReference type="ChEBI" id="CHEBI:78442"/>
        <dbReference type="ChEBI" id="CHEBI:78533"/>
        <dbReference type="ChEBI" id="CHEBI:456215"/>
        <dbReference type="EC" id="6.1.1.11"/>
    </reaction>
</comment>
<dbReference type="GO" id="GO:0004828">
    <property type="term" value="F:serine-tRNA ligase activity"/>
    <property type="evidence" value="ECO:0007669"/>
    <property type="project" value="UniProtKB-UniRule"/>
</dbReference>